<evidence type="ECO:0000313" key="2">
    <source>
        <dbReference type="EMBL" id="MEO1781207.1"/>
    </source>
</evidence>
<dbReference type="PROSITE" id="PS51704">
    <property type="entry name" value="GP_PDE"/>
    <property type="match status" value="1"/>
</dbReference>
<name>A0ABV0EZN0_9ENTE</name>
<accession>A0ABV0EZN0</accession>
<dbReference type="EMBL" id="MAEI02000001">
    <property type="protein sequence ID" value="MEO1781207.1"/>
    <property type="molecule type" value="Genomic_DNA"/>
</dbReference>
<reference evidence="3" key="1">
    <citation type="submission" date="2016-06" db="EMBL/GenBank/DDBJ databases">
        <title>Four novel species of enterococci isolated from chicken manure.</title>
        <authorList>
            <person name="Van Tyne D."/>
        </authorList>
    </citation>
    <scope>NUCLEOTIDE SEQUENCE [LARGE SCALE GENOMIC DNA]</scope>
    <source>
        <strain evidence="3">JM9A</strain>
    </source>
</reference>
<keyword evidence="3" id="KW-1185">Reference proteome</keyword>
<gene>
    <name evidence="2" type="ORF">BAU18_000786</name>
</gene>
<dbReference type="InterPro" id="IPR030395">
    <property type="entry name" value="GP_PDE_dom"/>
</dbReference>
<dbReference type="Gene3D" id="3.20.20.190">
    <property type="entry name" value="Phosphatidylinositol (PI) phosphodiesterase"/>
    <property type="match status" value="1"/>
</dbReference>
<sequence>MILAIQYGSKYIEQDLVTSKQGTLYVSHDLSAKRLTGVDKQFSDMTDVEINVLKTIIGESILSLRDVFG</sequence>
<dbReference type="RefSeq" id="WP_161870809.1">
    <property type="nucleotide sequence ID" value="NZ_MAEI02000001.1"/>
</dbReference>
<proteinExistence type="predicted"/>
<comment type="caution">
    <text evidence="2">The sequence shown here is derived from an EMBL/GenBank/DDBJ whole genome shotgun (WGS) entry which is preliminary data.</text>
</comment>
<evidence type="ECO:0000313" key="3">
    <source>
        <dbReference type="Proteomes" id="UP001429357"/>
    </source>
</evidence>
<dbReference type="Proteomes" id="UP001429357">
    <property type="component" value="Unassembled WGS sequence"/>
</dbReference>
<feature type="domain" description="GP-PDE" evidence="1">
    <location>
        <begin position="1"/>
        <end position="69"/>
    </location>
</feature>
<organism evidence="2 3">
    <name type="scientific">Enterococcus diestrammenae</name>
    <dbReference type="NCBI Taxonomy" id="1155073"/>
    <lineage>
        <taxon>Bacteria</taxon>
        <taxon>Bacillati</taxon>
        <taxon>Bacillota</taxon>
        <taxon>Bacilli</taxon>
        <taxon>Lactobacillales</taxon>
        <taxon>Enterococcaceae</taxon>
        <taxon>Enterococcus</taxon>
    </lineage>
</organism>
<dbReference type="InterPro" id="IPR017946">
    <property type="entry name" value="PLC-like_Pdiesterase_TIM-brl"/>
</dbReference>
<evidence type="ECO:0000259" key="1">
    <source>
        <dbReference type="PROSITE" id="PS51704"/>
    </source>
</evidence>
<dbReference type="SUPFAM" id="SSF51695">
    <property type="entry name" value="PLC-like phosphodiesterases"/>
    <property type="match status" value="1"/>
</dbReference>
<dbReference type="Pfam" id="PF03009">
    <property type="entry name" value="GDPD"/>
    <property type="match status" value="1"/>
</dbReference>
<reference evidence="2 3" key="2">
    <citation type="submission" date="2024-02" db="EMBL/GenBank/DDBJ databases">
        <title>The Genome Sequence of Enterococcus diestrammenae JM9A.</title>
        <authorList>
            <person name="Earl A."/>
            <person name="Manson A."/>
            <person name="Gilmore M."/>
            <person name="Sanders J."/>
            <person name="Shea T."/>
            <person name="Howe W."/>
            <person name="Livny J."/>
            <person name="Cuomo C."/>
            <person name="Neafsey D."/>
            <person name="Birren B."/>
        </authorList>
    </citation>
    <scope>NUCLEOTIDE SEQUENCE [LARGE SCALE GENOMIC DNA]</scope>
    <source>
        <strain evidence="2 3">JM9A</strain>
    </source>
</reference>
<protein>
    <recommendedName>
        <fullName evidence="1">GP-PDE domain-containing protein</fullName>
    </recommendedName>
</protein>